<proteinExistence type="inferred from homology"/>
<feature type="transmembrane region" description="Helical" evidence="12">
    <location>
        <begin position="5"/>
        <end position="24"/>
    </location>
</feature>
<dbReference type="GO" id="GO:0009276">
    <property type="term" value="C:Gram-negative-bacterium-type cell wall"/>
    <property type="evidence" value="ECO:0007669"/>
    <property type="project" value="InterPro"/>
</dbReference>
<keyword evidence="9 12" id="KW-1133">Transmembrane helix</keyword>
<keyword evidence="4" id="KW-1003">Cell membrane</keyword>
<dbReference type="GO" id="GO:0020037">
    <property type="term" value="F:heme binding"/>
    <property type="evidence" value="ECO:0007669"/>
    <property type="project" value="InterPro"/>
</dbReference>
<feature type="domain" description="Cytochrome c" evidence="13">
    <location>
        <begin position="184"/>
        <end position="265"/>
    </location>
</feature>
<evidence type="ECO:0000256" key="2">
    <source>
        <dbReference type="ARBA" id="ARBA00007395"/>
    </source>
</evidence>
<dbReference type="Pfam" id="PF00034">
    <property type="entry name" value="Cytochrom_C"/>
    <property type="match status" value="2"/>
</dbReference>
<dbReference type="InterPro" id="IPR051174">
    <property type="entry name" value="Cytochrome_c-type_ET"/>
</dbReference>
<evidence type="ECO:0000256" key="3">
    <source>
        <dbReference type="ARBA" id="ARBA00022448"/>
    </source>
</evidence>
<keyword evidence="11 12" id="KW-0472">Membrane</keyword>
<comment type="similarity">
    <text evidence="2">Belongs to the NapC/NirT/NrfH family.</text>
</comment>
<dbReference type="AlphaFoldDB" id="A0A3B1B5K5"/>
<dbReference type="GO" id="GO:0005886">
    <property type="term" value="C:plasma membrane"/>
    <property type="evidence" value="ECO:0007669"/>
    <property type="project" value="UniProtKB-SubCell"/>
</dbReference>
<keyword evidence="6 12" id="KW-0812">Transmembrane</keyword>
<dbReference type="GO" id="GO:0009061">
    <property type="term" value="P:anaerobic respiration"/>
    <property type="evidence" value="ECO:0007669"/>
    <property type="project" value="TreeGrafter"/>
</dbReference>
<evidence type="ECO:0000256" key="10">
    <source>
        <dbReference type="ARBA" id="ARBA00023004"/>
    </source>
</evidence>
<evidence type="ECO:0000256" key="11">
    <source>
        <dbReference type="ARBA" id="ARBA00023136"/>
    </source>
</evidence>
<keyword evidence="7" id="KW-0479">Metal-binding</keyword>
<dbReference type="SUPFAM" id="SSF46626">
    <property type="entry name" value="Cytochrome c"/>
    <property type="match status" value="2"/>
</dbReference>
<feature type="domain" description="Cytochrome c" evidence="13">
    <location>
        <begin position="299"/>
        <end position="382"/>
    </location>
</feature>
<sequence length="384" mass="44017">MKLKAFSLGSLVMFVAGIIFWGGFNTAMEATNTLEFCISCHEMESTVYQEYKHSVHYKNSSGVQATCPDCHVPKEWGPKVIRKIQASVEVYHWLLGTIDSPEKFETKRLKLAEKVWKTMSTTDSRECRNCHNFNNMEFSNQGLFAQKKHRIAEEKGMTCIDCHKGISHHLPREKEPTAAEAEELDVDYAEEINETCAACHGEYGEGKPDGEYPRLAGLPKKYIAKQLRDFKSRARLNIPMFPYATERELPEEDLLTIAAYLESIKLPNKMQPIDETKKFDALARLESTRLVVNIAKLDGNIPAGERLYQKECVTCHGRRGYGKPAQLIPPLSGQHSEYLHRQIKKFRKGKRMHDDDPSDQQIFQQFSEEQIYNILSYLSVQDDD</sequence>
<dbReference type="InterPro" id="IPR009056">
    <property type="entry name" value="Cyt_c-like_dom"/>
</dbReference>
<keyword evidence="3" id="KW-0813">Transport</keyword>
<evidence type="ECO:0000313" key="14">
    <source>
        <dbReference type="EMBL" id="VAX07304.1"/>
    </source>
</evidence>
<keyword evidence="8" id="KW-0249">Electron transport</keyword>
<keyword evidence="5" id="KW-0349">Heme</keyword>
<evidence type="ECO:0000256" key="12">
    <source>
        <dbReference type="SAM" id="Phobius"/>
    </source>
</evidence>
<dbReference type="InterPro" id="IPR036280">
    <property type="entry name" value="Multihaem_cyt_sf"/>
</dbReference>
<dbReference type="InterPro" id="IPR005126">
    <property type="entry name" value="NapC/NirT_cyt_c_N"/>
</dbReference>
<accession>A0A3B1B5K5</accession>
<dbReference type="PROSITE" id="PS51007">
    <property type="entry name" value="CYTC"/>
    <property type="match status" value="2"/>
</dbReference>
<dbReference type="EMBL" id="UOFY01000015">
    <property type="protein sequence ID" value="VAX07304.1"/>
    <property type="molecule type" value="Genomic_DNA"/>
</dbReference>
<dbReference type="Pfam" id="PF03264">
    <property type="entry name" value="Cytochrom_NNT"/>
    <property type="match status" value="1"/>
</dbReference>
<dbReference type="InterPro" id="IPR038266">
    <property type="entry name" value="NapC/NirT_cytc_sf"/>
</dbReference>
<name>A0A3B1B5K5_9ZZZZ</name>
<gene>
    <name evidence="14" type="ORF">MNBD_GAMMA25-2620</name>
</gene>
<protein>
    <submittedName>
        <fullName evidence="14">Cytochrome c-type protein NapC</fullName>
    </submittedName>
</protein>
<dbReference type="Gene3D" id="1.10.760.10">
    <property type="entry name" value="Cytochrome c-like domain"/>
    <property type="match status" value="2"/>
</dbReference>
<dbReference type="FunFam" id="1.10.3820.10:FF:000001">
    <property type="entry name" value="Cytochrome c-type protein"/>
    <property type="match status" value="1"/>
</dbReference>
<dbReference type="SUPFAM" id="SSF48695">
    <property type="entry name" value="Multiheme cytochromes"/>
    <property type="match status" value="1"/>
</dbReference>
<keyword evidence="10" id="KW-0408">Iron</keyword>
<evidence type="ECO:0000256" key="6">
    <source>
        <dbReference type="ARBA" id="ARBA00022692"/>
    </source>
</evidence>
<reference evidence="14" key="1">
    <citation type="submission" date="2018-06" db="EMBL/GenBank/DDBJ databases">
        <authorList>
            <person name="Zhirakovskaya E."/>
        </authorList>
    </citation>
    <scope>NUCLEOTIDE SEQUENCE</scope>
</reference>
<evidence type="ECO:0000259" key="13">
    <source>
        <dbReference type="PROSITE" id="PS51007"/>
    </source>
</evidence>
<evidence type="ECO:0000256" key="9">
    <source>
        <dbReference type="ARBA" id="ARBA00022989"/>
    </source>
</evidence>
<dbReference type="PANTHER" id="PTHR30333:SF1">
    <property type="entry name" value="CYTOCHROME C-TYPE PROTEIN NAPC"/>
    <property type="match status" value="1"/>
</dbReference>
<dbReference type="PANTHER" id="PTHR30333">
    <property type="entry name" value="CYTOCHROME C-TYPE PROTEIN"/>
    <property type="match status" value="1"/>
</dbReference>
<evidence type="ECO:0000256" key="1">
    <source>
        <dbReference type="ARBA" id="ARBA00004236"/>
    </source>
</evidence>
<organism evidence="14">
    <name type="scientific">hydrothermal vent metagenome</name>
    <dbReference type="NCBI Taxonomy" id="652676"/>
    <lineage>
        <taxon>unclassified sequences</taxon>
        <taxon>metagenomes</taxon>
        <taxon>ecological metagenomes</taxon>
    </lineage>
</organism>
<evidence type="ECO:0000256" key="5">
    <source>
        <dbReference type="ARBA" id="ARBA00022617"/>
    </source>
</evidence>
<dbReference type="InterPro" id="IPR036909">
    <property type="entry name" value="Cyt_c-like_dom_sf"/>
</dbReference>
<dbReference type="GO" id="GO:0005506">
    <property type="term" value="F:iron ion binding"/>
    <property type="evidence" value="ECO:0007669"/>
    <property type="project" value="InterPro"/>
</dbReference>
<comment type="subcellular location">
    <subcellularLocation>
        <location evidence="1">Cell membrane</location>
    </subcellularLocation>
</comment>
<evidence type="ECO:0000256" key="8">
    <source>
        <dbReference type="ARBA" id="ARBA00022982"/>
    </source>
</evidence>
<evidence type="ECO:0000256" key="7">
    <source>
        <dbReference type="ARBA" id="ARBA00022723"/>
    </source>
</evidence>
<dbReference type="GO" id="GO:0009055">
    <property type="term" value="F:electron transfer activity"/>
    <property type="evidence" value="ECO:0007669"/>
    <property type="project" value="InterPro"/>
</dbReference>
<dbReference type="Gene3D" id="1.10.3820.10">
    <property type="entry name" value="Di-heme elbow motif domain"/>
    <property type="match status" value="1"/>
</dbReference>
<evidence type="ECO:0000256" key="4">
    <source>
        <dbReference type="ARBA" id="ARBA00022475"/>
    </source>
</evidence>